<dbReference type="FunFam" id="3.90.950.10:FF:000005">
    <property type="entry name" value="7-methyl-GTP pyrophosphatase"/>
    <property type="match status" value="1"/>
</dbReference>
<sequence>MKDIILASASPRRSELLKRIGLKFEVVPADIDEANIRELGPESYTVDIAHKKALDIVNRNYKNSLVIAADTVVVKGGIMGKPTDENEAFEMLKALQGQWHEVITGVAIIDSDSKAEILDYEKTLVKMTSLSDMEIRAYIMSGEPMDKAGSYGIQGVGAMIVERIEGCYFNVVGLPLNKLNAMMRNFGVDLLMGNIQL</sequence>
<comment type="function">
    <text evidence="6">Nucleoside triphosphate pyrophosphatase that hydrolyzes dTTP and UTP. May have a dual role in cell division arrest and in preventing the incorporation of modified nucleotides into cellular nucleic acids.</text>
</comment>
<comment type="caution">
    <text evidence="7">The sequence shown here is derived from an EMBL/GenBank/DDBJ whole genome shotgun (WGS) entry which is preliminary data.</text>
</comment>
<feature type="site" description="Important for substrate specificity" evidence="6">
    <location>
        <position position="154"/>
    </location>
</feature>
<evidence type="ECO:0000256" key="1">
    <source>
        <dbReference type="ARBA" id="ARBA00001968"/>
    </source>
</evidence>
<dbReference type="PIRSF" id="PIRSF006305">
    <property type="entry name" value="Maf"/>
    <property type="match status" value="1"/>
</dbReference>
<dbReference type="Pfam" id="PF02545">
    <property type="entry name" value="Maf"/>
    <property type="match status" value="1"/>
</dbReference>
<dbReference type="STRING" id="398512.Bccel_2356"/>
<evidence type="ECO:0000256" key="2">
    <source>
        <dbReference type="ARBA" id="ARBA00004496"/>
    </source>
</evidence>
<dbReference type="eggNOG" id="COG0424">
    <property type="taxonomic scope" value="Bacteria"/>
</dbReference>
<evidence type="ECO:0000256" key="4">
    <source>
        <dbReference type="ARBA" id="ARBA00022801"/>
    </source>
</evidence>
<dbReference type="CDD" id="cd00555">
    <property type="entry name" value="Maf"/>
    <property type="match status" value="1"/>
</dbReference>
<dbReference type="InterPro" id="IPR029001">
    <property type="entry name" value="ITPase-like_fam"/>
</dbReference>
<feature type="site" description="Important for substrate specificity" evidence="6">
    <location>
        <position position="12"/>
    </location>
</feature>
<comment type="similarity">
    <text evidence="6">Belongs to the Maf family. YhdE subfamily.</text>
</comment>
<evidence type="ECO:0000313" key="7">
    <source>
        <dbReference type="EMBL" id="KNY27091.1"/>
    </source>
</evidence>
<dbReference type="HAMAP" id="MF_00528">
    <property type="entry name" value="Maf"/>
    <property type="match status" value="1"/>
</dbReference>
<dbReference type="Gene3D" id="3.90.950.10">
    <property type="match status" value="1"/>
</dbReference>
<dbReference type="PANTHER" id="PTHR43213">
    <property type="entry name" value="BIFUNCTIONAL DTTP/UTP PYROPHOSPHATASE/METHYLTRANSFERASE PROTEIN-RELATED"/>
    <property type="match status" value="1"/>
</dbReference>
<dbReference type="OrthoDB" id="9807767at2"/>
<keyword evidence="3 6" id="KW-0963">Cytoplasm</keyword>
<dbReference type="Proteomes" id="UP000036923">
    <property type="component" value="Unassembled WGS sequence"/>
</dbReference>
<dbReference type="GO" id="GO:0036221">
    <property type="term" value="F:UTP diphosphatase activity"/>
    <property type="evidence" value="ECO:0007669"/>
    <property type="project" value="RHEA"/>
</dbReference>
<reference evidence="8" key="1">
    <citation type="submission" date="2015-07" db="EMBL/GenBank/DDBJ databases">
        <title>Near-Complete Genome Sequence of the Cellulolytic Bacterium Bacteroides (Pseudobacteroides) cellulosolvens ATCC 35603.</title>
        <authorList>
            <person name="Dassa B."/>
            <person name="Utturkar S.M."/>
            <person name="Klingeman D.M."/>
            <person name="Hurt R.A."/>
            <person name="Keller M."/>
            <person name="Xu J."/>
            <person name="Reddy Y.H.K."/>
            <person name="Borovok I."/>
            <person name="Grinberg I.R."/>
            <person name="Lamed R."/>
            <person name="Zhivin O."/>
            <person name="Bayer E.A."/>
            <person name="Brown S.D."/>
        </authorList>
    </citation>
    <scope>NUCLEOTIDE SEQUENCE [LARGE SCALE GENOMIC DNA]</scope>
    <source>
        <strain evidence="8">DSM 2933</strain>
    </source>
</reference>
<dbReference type="NCBIfam" id="TIGR00172">
    <property type="entry name" value="maf"/>
    <property type="match status" value="1"/>
</dbReference>
<dbReference type="PANTHER" id="PTHR43213:SF5">
    <property type="entry name" value="BIFUNCTIONAL DTTP_UTP PYROPHOSPHATASE_METHYLTRANSFERASE PROTEIN-RELATED"/>
    <property type="match status" value="1"/>
</dbReference>
<dbReference type="EC" id="3.6.1.9" evidence="6"/>
<comment type="subcellular location">
    <subcellularLocation>
        <location evidence="2 6">Cytoplasm</location>
    </subcellularLocation>
</comment>
<evidence type="ECO:0000256" key="3">
    <source>
        <dbReference type="ARBA" id="ARBA00022490"/>
    </source>
</evidence>
<comment type="catalytic activity">
    <reaction evidence="6">
        <text>UTP + H2O = UMP + diphosphate + H(+)</text>
        <dbReference type="Rhea" id="RHEA:29395"/>
        <dbReference type="ChEBI" id="CHEBI:15377"/>
        <dbReference type="ChEBI" id="CHEBI:15378"/>
        <dbReference type="ChEBI" id="CHEBI:33019"/>
        <dbReference type="ChEBI" id="CHEBI:46398"/>
        <dbReference type="ChEBI" id="CHEBI:57865"/>
        <dbReference type="EC" id="3.6.1.9"/>
    </reaction>
</comment>
<dbReference type="RefSeq" id="WP_036941685.1">
    <property type="nucleotide sequence ID" value="NZ_JQKC01000016.1"/>
</dbReference>
<dbReference type="SUPFAM" id="SSF52972">
    <property type="entry name" value="ITPase-like"/>
    <property type="match status" value="1"/>
</dbReference>
<name>A0A0L6JMR7_9FIRM</name>
<dbReference type="AlphaFoldDB" id="A0A0L6JMR7"/>
<keyword evidence="5 6" id="KW-0546">Nucleotide metabolism</keyword>
<gene>
    <name evidence="7" type="ORF">Bccel_2356</name>
</gene>
<accession>A0A0L6JMR7</accession>
<dbReference type="GO" id="GO:0009117">
    <property type="term" value="P:nucleotide metabolic process"/>
    <property type="evidence" value="ECO:0007669"/>
    <property type="project" value="UniProtKB-KW"/>
</dbReference>
<dbReference type="GO" id="GO:0005737">
    <property type="term" value="C:cytoplasm"/>
    <property type="evidence" value="ECO:0007669"/>
    <property type="project" value="UniProtKB-SubCell"/>
</dbReference>
<evidence type="ECO:0000256" key="5">
    <source>
        <dbReference type="ARBA" id="ARBA00023080"/>
    </source>
</evidence>
<dbReference type="GO" id="GO:0036218">
    <property type="term" value="F:dTTP diphosphatase activity"/>
    <property type="evidence" value="ECO:0007669"/>
    <property type="project" value="RHEA"/>
</dbReference>
<proteinExistence type="inferred from homology"/>
<feature type="site" description="Important for substrate specificity" evidence="6">
    <location>
        <position position="71"/>
    </location>
</feature>
<keyword evidence="8" id="KW-1185">Reference proteome</keyword>
<evidence type="ECO:0000313" key="8">
    <source>
        <dbReference type="Proteomes" id="UP000036923"/>
    </source>
</evidence>
<feature type="active site" description="Proton acceptor" evidence="6">
    <location>
        <position position="70"/>
    </location>
</feature>
<protein>
    <recommendedName>
        <fullName evidence="6">dTTP/UTP pyrophosphatase</fullName>
        <shortName evidence="6">dTTPase/UTPase</shortName>
        <ecNumber evidence="6">3.6.1.9</ecNumber>
    </recommendedName>
    <alternativeName>
        <fullName evidence="6">Nucleoside triphosphate pyrophosphatase</fullName>
    </alternativeName>
    <alternativeName>
        <fullName evidence="6">Nucleotide pyrophosphatase</fullName>
        <shortName evidence="6">Nucleotide PPase</shortName>
    </alternativeName>
</protein>
<dbReference type="EMBL" id="LGTC01000001">
    <property type="protein sequence ID" value="KNY27091.1"/>
    <property type="molecule type" value="Genomic_DNA"/>
</dbReference>
<dbReference type="PATRIC" id="fig|398512.5.peg.2458"/>
<comment type="catalytic activity">
    <reaction evidence="6">
        <text>dTTP + H2O = dTMP + diphosphate + H(+)</text>
        <dbReference type="Rhea" id="RHEA:28534"/>
        <dbReference type="ChEBI" id="CHEBI:15377"/>
        <dbReference type="ChEBI" id="CHEBI:15378"/>
        <dbReference type="ChEBI" id="CHEBI:33019"/>
        <dbReference type="ChEBI" id="CHEBI:37568"/>
        <dbReference type="ChEBI" id="CHEBI:63528"/>
        <dbReference type="EC" id="3.6.1.9"/>
    </reaction>
</comment>
<comment type="cofactor">
    <cofactor evidence="1 6">
        <name>a divalent metal cation</name>
        <dbReference type="ChEBI" id="CHEBI:60240"/>
    </cofactor>
</comment>
<keyword evidence="4 6" id="KW-0378">Hydrolase</keyword>
<organism evidence="7 8">
    <name type="scientific">Pseudobacteroides cellulosolvens ATCC 35603 = DSM 2933</name>
    <dbReference type="NCBI Taxonomy" id="398512"/>
    <lineage>
        <taxon>Bacteria</taxon>
        <taxon>Bacillati</taxon>
        <taxon>Bacillota</taxon>
        <taxon>Clostridia</taxon>
        <taxon>Eubacteriales</taxon>
        <taxon>Oscillospiraceae</taxon>
        <taxon>Pseudobacteroides</taxon>
    </lineage>
</organism>
<evidence type="ECO:0000256" key="6">
    <source>
        <dbReference type="HAMAP-Rule" id="MF_00528"/>
    </source>
</evidence>
<comment type="caution">
    <text evidence="6">Lacks conserved residue(s) required for the propagation of feature annotation.</text>
</comment>
<dbReference type="InterPro" id="IPR003697">
    <property type="entry name" value="Maf-like"/>
</dbReference>